<name>A0ABU2NMB1_9ACTN</name>
<accession>A0ABU2NMB1</accession>
<sequence length="520" mass="57578">MRLGRRGLLRAAAAAGALNLAWPLAAGHSPAQARAAAEALGATYDAAPFTLGVASGDPMPHGVVLWTRLVPDPFAVEQDLPETVEVGWTVAEDRGMRTVVQRGTVHASATLGHSVHVPVDGLRPGRHYYYAFTARGRTSRIGRTKTAPAPGARRVVFASANCQKFYDGYYAALRGIAAEELDFVVHLGDYIYEYGPGSGDRDRNHDTGECLTLADYRKRYALYKGDPSLRAAHANHPWFLTWDDHEVRNNYSPAVGGAPFLQRRLAAYQAWYEHQPHRDGEPGVDSALPEPVLHRRRDIGGLVELTVLDLRSYRTAPDTADGSILGTRQRDWLKQGVTNAPDAWHCWANSIMLSQLRAKPGSDIMFPDQWDGFRTERADVLGHVHGAQLEDLVVITGDWHSAFVDEIRTDFDAADSPVVGAEFTSHSVCSGAYRPEWNDENGPLMGEANPHLQYFQAGSYGYDLYEVTPERWTTHMRVVRSRHDPQSPVSTLTKWHVDRGKPGAYEDPATSGSHAHYRRD</sequence>
<dbReference type="Gene3D" id="3.60.21.70">
    <property type="entry name" value="PhoD-like phosphatase"/>
    <property type="match status" value="1"/>
</dbReference>
<dbReference type="InterPro" id="IPR018946">
    <property type="entry name" value="PhoD-like_MPP"/>
</dbReference>
<organism evidence="5 6">
    <name type="scientific">Streptomyces hazeniae</name>
    <dbReference type="NCBI Taxonomy" id="3075538"/>
    <lineage>
        <taxon>Bacteria</taxon>
        <taxon>Bacillati</taxon>
        <taxon>Actinomycetota</taxon>
        <taxon>Actinomycetes</taxon>
        <taxon>Kitasatosporales</taxon>
        <taxon>Streptomycetaceae</taxon>
        <taxon>Streptomyces</taxon>
    </lineage>
</organism>
<feature type="domain" description="Phospholipase D N-terminal" evidence="4">
    <location>
        <begin position="51"/>
        <end position="146"/>
    </location>
</feature>
<gene>
    <name evidence="5" type="ORF">RM572_04900</name>
</gene>
<dbReference type="SUPFAM" id="SSF56300">
    <property type="entry name" value="Metallo-dependent phosphatases"/>
    <property type="match status" value="1"/>
</dbReference>
<dbReference type="InterPro" id="IPR006311">
    <property type="entry name" value="TAT_signal"/>
</dbReference>
<dbReference type="Gene3D" id="2.60.40.380">
    <property type="entry name" value="Purple acid phosphatase-like, N-terminal"/>
    <property type="match status" value="1"/>
</dbReference>
<dbReference type="InterPro" id="IPR032093">
    <property type="entry name" value="PhoD_N"/>
</dbReference>
<dbReference type="InterPro" id="IPR029052">
    <property type="entry name" value="Metallo-depent_PP-like"/>
</dbReference>
<dbReference type="EMBL" id="JAVREQ010000002">
    <property type="protein sequence ID" value="MDT0378114.1"/>
    <property type="molecule type" value="Genomic_DNA"/>
</dbReference>
<dbReference type="PANTHER" id="PTHR43606:SF2">
    <property type="entry name" value="ALKALINE PHOSPHATASE FAMILY PROTEIN (AFU_ORTHOLOGUE AFUA_5G03860)"/>
    <property type="match status" value="1"/>
</dbReference>
<evidence type="ECO:0000256" key="2">
    <source>
        <dbReference type="SAM" id="SignalP"/>
    </source>
</evidence>
<reference evidence="6" key="1">
    <citation type="submission" date="2023-07" db="EMBL/GenBank/DDBJ databases">
        <title>30 novel species of actinomycetes from the DSMZ collection.</title>
        <authorList>
            <person name="Nouioui I."/>
        </authorList>
    </citation>
    <scope>NUCLEOTIDE SEQUENCE [LARGE SCALE GENOMIC DNA]</scope>
    <source>
        <strain evidence="6">DSM 42041</strain>
    </source>
</reference>
<comment type="caution">
    <text evidence="5">The sequence shown here is derived from an EMBL/GenBank/DDBJ whole genome shotgun (WGS) entry which is preliminary data.</text>
</comment>
<keyword evidence="6" id="KW-1185">Reference proteome</keyword>
<evidence type="ECO:0000259" key="4">
    <source>
        <dbReference type="Pfam" id="PF16655"/>
    </source>
</evidence>
<feature type="chain" id="PRO_5047179441" evidence="2">
    <location>
        <begin position="27"/>
        <end position="520"/>
    </location>
</feature>
<feature type="signal peptide" evidence="2">
    <location>
        <begin position="1"/>
        <end position="26"/>
    </location>
</feature>
<proteinExistence type="predicted"/>
<dbReference type="PANTHER" id="PTHR43606">
    <property type="entry name" value="PHOSPHATASE, PUTATIVE (AFU_ORTHOLOGUE AFUA_6G08710)-RELATED"/>
    <property type="match status" value="1"/>
</dbReference>
<evidence type="ECO:0000313" key="5">
    <source>
        <dbReference type="EMBL" id="MDT0378114.1"/>
    </source>
</evidence>
<dbReference type="PROSITE" id="PS51318">
    <property type="entry name" value="TAT"/>
    <property type="match status" value="1"/>
</dbReference>
<dbReference type="Pfam" id="PF09423">
    <property type="entry name" value="PhoD"/>
    <property type="match status" value="1"/>
</dbReference>
<dbReference type="InterPro" id="IPR038607">
    <property type="entry name" value="PhoD-like_sf"/>
</dbReference>
<dbReference type="Proteomes" id="UP001183414">
    <property type="component" value="Unassembled WGS sequence"/>
</dbReference>
<feature type="region of interest" description="Disordered" evidence="1">
    <location>
        <begin position="497"/>
        <end position="520"/>
    </location>
</feature>
<evidence type="ECO:0000313" key="6">
    <source>
        <dbReference type="Proteomes" id="UP001183414"/>
    </source>
</evidence>
<dbReference type="CDD" id="cd07389">
    <property type="entry name" value="MPP_PhoD"/>
    <property type="match status" value="1"/>
</dbReference>
<keyword evidence="2" id="KW-0732">Signal</keyword>
<dbReference type="Pfam" id="PF16655">
    <property type="entry name" value="PhoD_N"/>
    <property type="match status" value="1"/>
</dbReference>
<protein>
    <submittedName>
        <fullName evidence="5">Alkaline phosphatase D family protein</fullName>
    </submittedName>
</protein>
<dbReference type="RefSeq" id="WP_311672017.1">
    <property type="nucleotide sequence ID" value="NZ_JAVREQ010000002.1"/>
</dbReference>
<evidence type="ECO:0000256" key="1">
    <source>
        <dbReference type="SAM" id="MobiDB-lite"/>
    </source>
</evidence>
<evidence type="ECO:0000259" key="3">
    <source>
        <dbReference type="Pfam" id="PF09423"/>
    </source>
</evidence>
<feature type="domain" description="PhoD-like phosphatase metallophosphatase" evidence="3">
    <location>
        <begin position="157"/>
        <end position="475"/>
    </location>
</feature>
<dbReference type="InterPro" id="IPR052900">
    <property type="entry name" value="Phospholipid_Metab_Enz"/>
</dbReference>